<evidence type="ECO:0000313" key="1">
    <source>
        <dbReference type="EMBL" id="ELU17356.1"/>
    </source>
</evidence>
<dbReference type="EMBL" id="AMQN01016923">
    <property type="status" value="NOT_ANNOTATED_CDS"/>
    <property type="molecule type" value="Genomic_DNA"/>
</dbReference>
<gene>
    <name evidence="1" type="ORF">CAPTEDRAFT_186619</name>
</gene>
<dbReference type="EMBL" id="KB292551">
    <property type="protein sequence ID" value="ELU17356.1"/>
    <property type="molecule type" value="Genomic_DNA"/>
</dbReference>
<evidence type="ECO:0000313" key="3">
    <source>
        <dbReference type="Proteomes" id="UP000014760"/>
    </source>
</evidence>
<protein>
    <recommendedName>
        <fullName evidence="4">DUF262 domain-containing protein</fullName>
    </recommendedName>
</protein>
<evidence type="ECO:0000313" key="2">
    <source>
        <dbReference type="EnsemblMetazoa" id="CapteP186619"/>
    </source>
</evidence>
<reference evidence="1 3" key="2">
    <citation type="journal article" date="2013" name="Nature">
        <title>Insights into bilaterian evolution from three spiralian genomes.</title>
        <authorList>
            <person name="Simakov O."/>
            <person name="Marletaz F."/>
            <person name="Cho S.J."/>
            <person name="Edsinger-Gonzales E."/>
            <person name="Havlak P."/>
            <person name="Hellsten U."/>
            <person name="Kuo D.H."/>
            <person name="Larsson T."/>
            <person name="Lv J."/>
            <person name="Arendt D."/>
            <person name="Savage R."/>
            <person name="Osoegawa K."/>
            <person name="de Jong P."/>
            <person name="Grimwood J."/>
            <person name="Chapman J.A."/>
            <person name="Shapiro H."/>
            <person name="Aerts A."/>
            <person name="Otillar R.P."/>
            <person name="Terry A.Y."/>
            <person name="Boore J.L."/>
            <person name="Grigoriev I.V."/>
            <person name="Lindberg D.R."/>
            <person name="Seaver E.C."/>
            <person name="Weisblat D.A."/>
            <person name="Putnam N.H."/>
            <person name="Rokhsar D.S."/>
        </authorList>
    </citation>
    <scope>NUCLEOTIDE SEQUENCE</scope>
    <source>
        <strain evidence="1 3">I ESC-2004</strain>
    </source>
</reference>
<dbReference type="HOGENOM" id="CLU_866668_0_0_1"/>
<dbReference type="AlphaFoldDB" id="R7VKG7"/>
<sequence>MATFINPLLELTGIQCEIRLSSVQTSTKFAFPLKKPPRWTGSRTNLGVSRHAPADGQRSRRGILDGKQRLITVIIYSKATKFCDPLIGSAALVRKSRCLKSSFRTVFYVDFLPSKPQEILCYRYLNSSLRCSAYKMFASTIGKASSLRSKFCRWRHMQAKKKKNSTTLNFLHLKNLDDQLRIASQICCPQSHVILHQTDPPYIVQGPNSIQYYFMSKSEKYISRSLYLVCFNLRNNPAVEVQDMKRFYKFFHAIFSRTNQRLIPAFETLCPGFGLSLIENGYDMVQALTHISVADWLTIYKMLITSAEYKDSVLRNMIEIS</sequence>
<accession>R7VKG7</accession>
<dbReference type="Proteomes" id="UP000014760">
    <property type="component" value="Unassembled WGS sequence"/>
</dbReference>
<dbReference type="EnsemblMetazoa" id="CapteT186619">
    <property type="protein sequence ID" value="CapteP186619"/>
    <property type="gene ID" value="CapteG186619"/>
</dbReference>
<reference evidence="3" key="1">
    <citation type="submission" date="2012-12" db="EMBL/GenBank/DDBJ databases">
        <authorList>
            <person name="Hellsten U."/>
            <person name="Grimwood J."/>
            <person name="Chapman J.A."/>
            <person name="Shapiro H."/>
            <person name="Aerts A."/>
            <person name="Otillar R.P."/>
            <person name="Terry A.Y."/>
            <person name="Boore J.L."/>
            <person name="Simakov O."/>
            <person name="Marletaz F."/>
            <person name="Cho S.-J."/>
            <person name="Edsinger-Gonzales E."/>
            <person name="Havlak P."/>
            <person name="Kuo D.-H."/>
            <person name="Larsson T."/>
            <person name="Lv J."/>
            <person name="Arendt D."/>
            <person name="Savage R."/>
            <person name="Osoegawa K."/>
            <person name="de Jong P."/>
            <person name="Lindberg D.R."/>
            <person name="Seaver E.C."/>
            <person name="Weisblat D.A."/>
            <person name="Putnam N.H."/>
            <person name="Grigoriev I.V."/>
            <person name="Rokhsar D.S."/>
        </authorList>
    </citation>
    <scope>NUCLEOTIDE SEQUENCE</scope>
    <source>
        <strain evidence="3">I ESC-2004</strain>
    </source>
</reference>
<evidence type="ECO:0008006" key="4">
    <source>
        <dbReference type="Google" id="ProtNLM"/>
    </source>
</evidence>
<proteinExistence type="predicted"/>
<reference evidence="2" key="3">
    <citation type="submission" date="2015-06" db="UniProtKB">
        <authorList>
            <consortium name="EnsemblMetazoa"/>
        </authorList>
    </citation>
    <scope>IDENTIFICATION</scope>
</reference>
<keyword evidence="3" id="KW-1185">Reference proteome</keyword>
<name>R7VKG7_CAPTE</name>
<organism evidence="1">
    <name type="scientific">Capitella teleta</name>
    <name type="common">Polychaete worm</name>
    <dbReference type="NCBI Taxonomy" id="283909"/>
    <lineage>
        <taxon>Eukaryota</taxon>
        <taxon>Metazoa</taxon>
        <taxon>Spiralia</taxon>
        <taxon>Lophotrochozoa</taxon>
        <taxon>Annelida</taxon>
        <taxon>Polychaeta</taxon>
        <taxon>Sedentaria</taxon>
        <taxon>Scolecida</taxon>
        <taxon>Capitellidae</taxon>
        <taxon>Capitella</taxon>
    </lineage>
</organism>